<sequence>MMTQIKSNITSICVFALSLLSAVSMPSYGEGGRVVGWHGGNYHGHGGGYGYGHGYGYGGGGGGYYDRGGFFFGWGGPNVIINVPAERYYAPPPIVCENVEVCNRYDECWLERQCG</sequence>
<accession>A0A9X2IDG1</accession>
<keyword evidence="3" id="KW-1185">Reference proteome</keyword>
<evidence type="ECO:0000256" key="1">
    <source>
        <dbReference type="SAM" id="SignalP"/>
    </source>
</evidence>
<feature type="signal peptide" evidence="1">
    <location>
        <begin position="1"/>
        <end position="29"/>
    </location>
</feature>
<protein>
    <recommendedName>
        <fullName evidence="4">Glycine-rich protein</fullName>
    </recommendedName>
</protein>
<gene>
    <name evidence="2" type="ORF">LOX96_15420</name>
</gene>
<comment type="caution">
    <text evidence="2">The sequence shown here is derived from an EMBL/GenBank/DDBJ whole genome shotgun (WGS) entry which is preliminary data.</text>
</comment>
<evidence type="ECO:0000313" key="3">
    <source>
        <dbReference type="Proteomes" id="UP001139721"/>
    </source>
</evidence>
<dbReference type="AlphaFoldDB" id="A0A9X2IDG1"/>
<evidence type="ECO:0008006" key="4">
    <source>
        <dbReference type="Google" id="ProtNLM"/>
    </source>
</evidence>
<dbReference type="EMBL" id="JAJKBJ010000027">
    <property type="protein sequence ID" value="MCL9685492.1"/>
    <property type="molecule type" value="Genomic_DNA"/>
</dbReference>
<dbReference type="Proteomes" id="UP001139721">
    <property type="component" value="Unassembled WGS sequence"/>
</dbReference>
<evidence type="ECO:0000313" key="2">
    <source>
        <dbReference type="EMBL" id="MCL9685492.1"/>
    </source>
</evidence>
<feature type="chain" id="PRO_5040861515" description="Glycine-rich protein" evidence="1">
    <location>
        <begin position="30"/>
        <end position="115"/>
    </location>
</feature>
<reference evidence="2" key="1">
    <citation type="submission" date="2021-11" db="EMBL/GenBank/DDBJ databases">
        <title>Legionella maioricencis sp. nov., a new species isolated from hot water samples in Mallorca.</title>
        <authorList>
            <person name="Crespi S."/>
            <person name="Drasar V."/>
            <person name="Salva-Serra F."/>
            <person name="Jaen-Luchoro D."/>
            <person name="Pineiro-Iglesias B."/>
            <person name="Aliaga F."/>
            <person name="Fernandez-Juarez V."/>
            <person name="Coll G."/>
            <person name="Moore E.R.B."/>
            <person name="Bennasar-Figueras A."/>
        </authorList>
    </citation>
    <scope>NUCLEOTIDE SEQUENCE</scope>
    <source>
        <strain evidence="2">HCPI-6</strain>
    </source>
</reference>
<dbReference type="RefSeq" id="WP_250424129.1">
    <property type="nucleotide sequence ID" value="NZ_JAJKBJ010000027.1"/>
</dbReference>
<name>A0A9X2IDG1_9GAMM</name>
<organism evidence="2 3">
    <name type="scientific">Legionella maioricensis</name>
    <dbReference type="NCBI Taxonomy" id="2896528"/>
    <lineage>
        <taxon>Bacteria</taxon>
        <taxon>Pseudomonadati</taxon>
        <taxon>Pseudomonadota</taxon>
        <taxon>Gammaproteobacteria</taxon>
        <taxon>Legionellales</taxon>
        <taxon>Legionellaceae</taxon>
        <taxon>Legionella</taxon>
    </lineage>
</organism>
<proteinExistence type="predicted"/>
<keyword evidence="1" id="KW-0732">Signal</keyword>